<evidence type="ECO:0000313" key="2">
    <source>
        <dbReference type="WBParaSite" id="EN70_891"/>
    </source>
</evidence>
<dbReference type="WBParaSite" id="EN70_891">
    <property type="protein sequence ID" value="EN70_891"/>
    <property type="gene ID" value="EN70_891"/>
</dbReference>
<protein>
    <submittedName>
        <fullName evidence="2">Ovule protein</fullName>
    </submittedName>
</protein>
<reference evidence="1" key="1">
    <citation type="submission" date="2012-04" db="EMBL/GenBank/DDBJ databases">
        <title>The Genome Sequence of Loa loa.</title>
        <authorList>
            <consortium name="The Broad Institute Genome Sequencing Platform"/>
            <consortium name="Broad Institute Genome Sequencing Center for Infectious Disease"/>
            <person name="Nutman T.B."/>
            <person name="Fink D.L."/>
            <person name="Russ C."/>
            <person name="Young S."/>
            <person name="Zeng Q."/>
            <person name="Gargeya S."/>
            <person name="Alvarado L."/>
            <person name="Berlin A."/>
            <person name="Chapman S.B."/>
            <person name="Chen Z."/>
            <person name="Freedman E."/>
            <person name="Gellesch M."/>
            <person name="Goldberg J."/>
            <person name="Griggs A."/>
            <person name="Gujja S."/>
            <person name="Heilman E.R."/>
            <person name="Heiman D."/>
            <person name="Howarth C."/>
            <person name="Mehta T."/>
            <person name="Neiman D."/>
            <person name="Pearson M."/>
            <person name="Roberts A."/>
            <person name="Saif S."/>
            <person name="Shea T."/>
            <person name="Shenoy N."/>
            <person name="Sisk P."/>
            <person name="Stolte C."/>
            <person name="Sykes S."/>
            <person name="White J."/>
            <person name="Yandava C."/>
            <person name="Haas B."/>
            <person name="Henn M.R."/>
            <person name="Nusbaum C."/>
            <person name="Birren B."/>
        </authorList>
    </citation>
    <scope>NUCLEOTIDE SEQUENCE [LARGE SCALE GENOMIC DNA]</scope>
</reference>
<keyword evidence="1" id="KW-1185">Reference proteome</keyword>
<proteinExistence type="predicted"/>
<evidence type="ECO:0000313" key="1">
    <source>
        <dbReference type="Proteomes" id="UP000095285"/>
    </source>
</evidence>
<accession>A0A1I7W2E5</accession>
<sequence length="71" mass="8295">MALPEEPLSIPDLHCRSRSSPAHYSNTAIPLNYSRCDMVRCLSFSLLRTCSKTKKKRRSEKVENEKLDLWR</sequence>
<reference evidence="2" key="2">
    <citation type="submission" date="2016-11" db="UniProtKB">
        <authorList>
            <consortium name="WormBaseParasite"/>
        </authorList>
    </citation>
    <scope>IDENTIFICATION</scope>
</reference>
<name>A0A1I7W2E5_LOALO</name>
<dbReference type="Proteomes" id="UP000095285">
    <property type="component" value="Unassembled WGS sequence"/>
</dbReference>
<organism evidence="1 2">
    <name type="scientific">Loa loa</name>
    <name type="common">Eye worm</name>
    <name type="synonym">Filaria loa</name>
    <dbReference type="NCBI Taxonomy" id="7209"/>
    <lineage>
        <taxon>Eukaryota</taxon>
        <taxon>Metazoa</taxon>
        <taxon>Ecdysozoa</taxon>
        <taxon>Nematoda</taxon>
        <taxon>Chromadorea</taxon>
        <taxon>Rhabditida</taxon>
        <taxon>Spirurina</taxon>
        <taxon>Spiruromorpha</taxon>
        <taxon>Filarioidea</taxon>
        <taxon>Onchocercidae</taxon>
        <taxon>Loa</taxon>
    </lineage>
</organism>
<dbReference type="AlphaFoldDB" id="A0A1I7W2E5"/>